<keyword evidence="2" id="KW-1185">Reference proteome</keyword>
<dbReference type="AlphaFoldDB" id="A0A8H6VSB8"/>
<dbReference type="RefSeq" id="XP_037214914.1">
    <property type="nucleotide sequence ID" value="XM_037368946.1"/>
</dbReference>
<dbReference type="Proteomes" id="UP000636479">
    <property type="component" value="Unassembled WGS sequence"/>
</dbReference>
<sequence>MALVRREAGTTSSCMESDEHDCLCSGGFRAAVTDIPGVFPPSVIAPCSFDGVHSLWRKIATAFLVTQTDTRPMSHAGFPDEALAPRSTATVVFTPMSPIPPSRHHHLSQLVHPNGFAIDDAVPLLATSTPSALADLLAGPGRRSAHNR</sequence>
<dbReference type="GeneID" id="59351462"/>
<accession>A0A8H6VSB8</accession>
<name>A0A8H6VSB8_9AGAR</name>
<evidence type="ECO:0000313" key="1">
    <source>
        <dbReference type="EMBL" id="KAF7292187.1"/>
    </source>
</evidence>
<gene>
    <name evidence="1" type="ORF">MIND_01246000</name>
</gene>
<proteinExistence type="predicted"/>
<comment type="caution">
    <text evidence="1">The sequence shown here is derived from an EMBL/GenBank/DDBJ whole genome shotgun (WGS) entry which is preliminary data.</text>
</comment>
<dbReference type="EMBL" id="JACAZF010000012">
    <property type="protein sequence ID" value="KAF7292187.1"/>
    <property type="molecule type" value="Genomic_DNA"/>
</dbReference>
<evidence type="ECO:0000313" key="2">
    <source>
        <dbReference type="Proteomes" id="UP000636479"/>
    </source>
</evidence>
<organism evidence="1 2">
    <name type="scientific">Mycena indigotica</name>
    <dbReference type="NCBI Taxonomy" id="2126181"/>
    <lineage>
        <taxon>Eukaryota</taxon>
        <taxon>Fungi</taxon>
        <taxon>Dikarya</taxon>
        <taxon>Basidiomycota</taxon>
        <taxon>Agaricomycotina</taxon>
        <taxon>Agaricomycetes</taxon>
        <taxon>Agaricomycetidae</taxon>
        <taxon>Agaricales</taxon>
        <taxon>Marasmiineae</taxon>
        <taxon>Mycenaceae</taxon>
        <taxon>Mycena</taxon>
    </lineage>
</organism>
<protein>
    <submittedName>
        <fullName evidence="1">Uncharacterized protein</fullName>
    </submittedName>
</protein>
<reference evidence="1" key="1">
    <citation type="submission" date="2020-05" db="EMBL/GenBank/DDBJ databases">
        <title>Mycena genomes resolve the evolution of fungal bioluminescence.</title>
        <authorList>
            <person name="Tsai I.J."/>
        </authorList>
    </citation>
    <scope>NUCLEOTIDE SEQUENCE</scope>
    <source>
        <strain evidence="1">171206Taipei</strain>
    </source>
</reference>